<organism evidence="3 4">
    <name type="scientific">Rhodoferax fermentans</name>
    <dbReference type="NCBI Taxonomy" id="28066"/>
    <lineage>
        <taxon>Bacteria</taxon>
        <taxon>Pseudomonadati</taxon>
        <taxon>Pseudomonadota</taxon>
        <taxon>Betaproteobacteria</taxon>
        <taxon>Burkholderiales</taxon>
        <taxon>Comamonadaceae</taxon>
        <taxon>Rhodoferax</taxon>
    </lineage>
</organism>
<gene>
    <name evidence="3" type="ORF">RF819_11175</name>
</gene>
<protein>
    <submittedName>
        <fullName evidence="3">Uncharacterized protein</fullName>
    </submittedName>
</protein>
<comment type="caution">
    <text evidence="3">The sequence shown here is derived from an EMBL/GenBank/DDBJ whole genome shotgun (WGS) entry which is preliminary data.</text>
</comment>
<proteinExistence type="predicted"/>
<feature type="chain" id="PRO_5012684667" evidence="2">
    <location>
        <begin position="31"/>
        <end position="95"/>
    </location>
</feature>
<evidence type="ECO:0000256" key="2">
    <source>
        <dbReference type="SAM" id="SignalP"/>
    </source>
</evidence>
<dbReference type="RefSeq" id="WP_078365050.1">
    <property type="nucleotide sequence ID" value="NZ_MTJN01000002.1"/>
</dbReference>
<evidence type="ECO:0000313" key="4">
    <source>
        <dbReference type="Proteomes" id="UP000190750"/>
    </source>
</evidence>
<evidence type="ECO:0000256" key="1">
    <source>
        <dbReference type="SAM" id="MobiDB-lite"/>
    </source>
</evidence>
<evidence type="ECO:0000313" key="3">
    <source>
        <dbReference type="EMBL" id="OOV07218.1"/>
    </source>
</evidence>
<feature type="region of interest" description="Disordered" evidence="1">
    <location>
        <begin position="37"/>
        <end position="95"/>
    </location>
</feature>
<dbReference type="Proteomes" id="UP000190750">
    <property type="component" value="Unassembled WGS sequence"/>
</dbReference>
<dbReference type="EMBL" id="MTJN01000002">
    <property type="protein sequence ID" value="OOV07218.1"/>
    <property type="molecule type" value="Genomic_DNA"/>
</dbReference>
<feature type="compositionally biased region" description="Low complexity" evidence="1">
    <location>
        <begin position="37"/>
        <end position="46"/>
    </location>
</feature>
<keyword evidence="2" id="KW-0732">Signal</keyword>
<dbReference type="STRING" id="28066.RF819_11175"/>
<accession>A0A1T1ATB7</accession>
<reference evidence="3 4" key="1">
    <citation type="submission" date="2017-01" db="EMBL/GenBank/DDBJ databases">
        <title>Genome sequencing of Rhodoferax fermentans JCM 7819.</title>
        <authorList>
            <person name="Kim Y.J."/>
            <person name="Farh M.E.-A."/>
            <person name="Yang D.-C."/>
        </authorList>
    </citation>
    <scope>NUCLEOTIDE SEQUENCE [LARGE SCALE GENOMIC DNA]</scope>
    <source>
        <strain evidence="3 4">JCM 7819</strain>
    </source>
</reference>
<sequence>MSRFLTHSASLGALVLTTALGLGHTSSVLAATAAASQTSAPAPSLLERTQKATKKAAHTTAEAISDTGKAIDKKVPRTEAYKKKHPNDVPGSAAK</sequence>
<feature type="compositionally biased region" description="Basic and acidic residues" evidence="1">
    <location>
        <begin position="69"/>
        <end position="81"/>
    </location>
</feature>
<feature type="signal peptide" evidence="2">
    <location>
        <begin position="1"/>
        <end position="30"/>
    </location>
</feature>
<keyword evidence="4" id="KW-1185">Reference proteome</keyword>
<name>A0A1T1ATB7_RHOFE</name>
<dbReference type="AlphaFoldDB" id="A0A1T1ATB7"/>